<keyword evidence="7" id="KW-0862">Zinc</keyword>
<dbReference type="OrthoDB" id="271506at2759"/>
<dbReference type="SMART" id="SM00679">
    <property type="entry name" value="CTNS"/>
    <property type="match status" value="2"/>
</dbReference>
<evidence type="ECO:0000256" key="3">
    <source>
        <dbReference type="ARBA" id="ARBA00022692"/>
    </source>
</evidence>
<evidence type="ECO:0000259" key="14">
    <source>
        <dbReference type="PROSITE" id="PS50157"/>
    </source>
</evidence>
<dbReference type="GO" id="GO:0008270">
    <property type="term" value="F:zinc ion binding"/>
    <property type="evidence" value="ECO:0007669"/>
    <property type="project" value="UniProtKB-KW"/>
</dbReference>
<dbReference type="EMBL" id="LBBL01000116">
    <property type="protein sequence ID" value="KKF95139.1"/>
    <property type="molecule type" value="Genomic_DNA"/>
</dbReference>
<feature type="compositionally biased region" description="Low complexity" evidence="12">
    <location>
        <begin position="830"/>
        <end position="842"/>
    </location>
</feature>
<dbReference type="InterPro" id="IPR036236">
    <property type="entry name" value="Znf_C2H2_sf"/>
</dbReference>
<evidence type="ECO:0000256" key="11">
    <source>
        <dbReference type="PROSITE-ProRule" id="PRU00042"/>
    </source>
</evidence>
<keyword evidence="2" id="KW-0813">Transport</keyword>
<evidence type="ECO:0000256" key="4">
    <source>
        <dbReference type="ARBA" id="ARBA00022723"/>
    </source>
</evidence>
<dbReference type="CDD" id="cd20908">
    <property type="entry name" value="SUF4-like"/>
    <property type="match status" value="1"/>
</dbReference>
<evidence type="ECO:0000256" key="8">
    <source>
        <dbReference type="ARBA" id="ARBA00022989"/>
    </source>
</evidence>
<keyword evidence="4" id="KW-0479">Metal-binding</keyword>
<dbReference type="Proteomes" id="UP000034841">
    <property type="component" value="Unassembled WGS sequence"/>
</dbReference>
<keyword evidence="9 13" id="KW-0472">Membrane</keyword>
<dbReference type="InterPro" id="IPR013087">
    <property type="entry name" value="Znf_C2H2_type"/>
</dbReference>
<dbReference type="PROSITE" id="PS50808">
    <property type="entry name" value="ZF_BED"/>
    <property type="match status" value="1"/>
</dbReference>
<dbReference type="AlphaFoldDB" id="A0A0F8DGS4"/>
<proteinExistence type="inferred from homology"/>
<dbReference type="SMART" id="SM00355">
    <property type="entry name" value="ZnF_C2H2"/>
    <property type="match status" value="2"/>
</dbReference>
<feature type="region of interest" description="Disordered" evidence="12">
    <location>
        <begin position="830"/>
        <end position="851"/>
    </location>
</feature>
<evidence type="ECO:0000313" key="17">
    <source>
        <dbReference type="Proteomes" id="UP000034841"/>
    </source>
</evidence>
<feature type="transmembrane region" description="Helical" evidence="13">
    <location>
        <begin position="146"/>
        <end position="166"/>
    </location>
</feature>
<dbReference type="FunFam" id="1.20.1280.290:FF:000006">
    <property type="entry name" value="mannose-P-dolichol utilization defect 1 protein"/>
    <property type="match status" value="1"/>
</dbReference>
<keyword evidence="3 13" id="KW-0812">Transmembrane</keyword>
<dbReference type="InterPro" id="IPR006603">
    <property type="entry name" value="PQ-loop_rpt"/>
</dbReference>
<accession>A0A0F8DGS4</accession>
<dbReference type="Gene3D" id="3.30.160.60">
    <property type="entry name" value="Classic Zinc Finger"/>
    <property type="match status" value="1"/>
</dbReference>
<gene>
    <name evidence="16" type="ORF">CFO_g2495</name>
</gene>
<dbReference type="InterPro" id="IPR016817">
    <property type="entry name" value="MannP-dilichol_defect-1"/>
</dbReference>
<comment type="similarity">
    <text evidence="10">Belongs to the MPDU1 (TC 2.A.43.3) family.</text>
</comment>
<feature type="region of interest" description="Disordered" evidence="12">
    <location>
        <begin position="261"/>
        <end position="342"/>
    </location>
</feature>
<dbReference type="PANTHER" id="PTHR12226">
    <property type="entry name" value="MANNOSE-P-DOLICHOL UTILIZATION DEFECT 1 LEC35 -RELATED"/>
    <property type="match status" value="1"/>
</dbReference>
<keyword evidence="17" id="KW-1185">Reference proteome</keyword>
<keyword evidence="6 11" id="KW-0863">Zinc-finger</keyword>
<evidence type="ECO:0000256" key="9">
    <source>
        <dbReference type="ARBA" id="ARBA00023136"/>
    </source>
</evidence>
<feature type="domain" description="BED-type" evidence="15">
    <location>
        <begin position="591"/>
        <end position="650"/>
    </location>
</feature>
<dbReference type="PANTHER" id="PTHR12226:SF2">
    <property type="entry name" value="MANNOSE-P-DOLICHOL UTILIZATION DEFECT 1 PROTEIN"/>
    <property type="match status" value="1"/>
</dbReference>
<evidence type="ECO:0000256" key="10">
    <source>
        <dbReference type="ARBA" id="ARBA00038475"/>
    </source>
</evidence>
<evidence type="ECO:0000256" key="13">
    <source>
        <dbReference type="SAM" id="Phobius"/>
    </source>
</evidence>
<feature type="transmembrane region" description="Helical" evidence="13">
    <location>
        <begin position="122"/>
        <end position="139"/>
    </location>
</feature>
<evidence type="ECO:0000259" key="15">
    <source>
        <dbReference type="PROSITE" id="PS50808"/>
    </source>
</evidence>
<feature type="transmembrane region" description="Helical" evidence="13">
    <location>
        <begin position="231"/>
        <end position="252"/>
    </location>
</feature>
<evidence type="ECO:0000256" key="5">
    <source>
        <dbReference type="ARBA" id="ARBA00022737"/>
    </source>
</evidence>
<evidence type="ECO:0000256" key="7">
    <source>
        <dbReference type="ARBA" id="ARBA00022833"/>
    </source>
</evidence>
<protein>
    <submittedName>
        <fullName evidence="16">Uncharacterized protein</fullName>
    </submittedName>
</protein>
<evidence type="ECO:0000256" key="2">
    <source>
        <dbReference type="ARBA" id="ARBA00022448"/>
    </source>
</evidence>
<dbReference type="Gene3D" id="1.20.1280.290">
    <property type="match status" value="2"/>
</dbReference>
<dbReference type="GO" id="GO:0016020">
    <property type="term" value="C:membrane"/>
    <property type="evidence" value="ECO:0007669"/>
    <property type="project" value="UniProtKB-SubCell"/>
</dbReference>
<keyword evidence="5" id="KW-0677">Repeat</keyword>
<sequence length="881" mass="98350">MEALTPLVDSIRPILQPITQNLPEPIRDFGISLIGDKCYTSLLLDIDHTDEACVKLGVSKALGIAIVAASSIVKVPQIIKLMSSKSAEGVSIVAYSLETLSYMISLAYSNRNGFPFSTYGETLMILVQNVIISILLLWYSGRPGMAGQFLSMTGIIMSCLWSPPVVPMEKLVYLQAGAGVLSVASKLPQIAAIFTSGTTGQLSAFTVFNYLIGSLTRIFTTLQEVNDKTILYSFIAGFFLNVILTLQMIIYWRATPASKKGKKAKATATTKEPVAVQASASGASITPKKSGPTTHPYVFGDEEEDDDSRQHDHGHNRNQAPEQIGESKGQHGGQDHEDDEREHEVEGFFVAFPFTTQVYQPEPYRGSDPEWQEYIKFSKDKELQKELRDNLLKIVIKKLGADDKRSKLYMKSPRRSRMWLDYQYPSAPAPEYWHSGILYANDGIYWTNAKADSKLSIDLDRIMYPQLVASFIYQFASQSVVRYYDKVRAIWYPDTPRPQRPVIQMNPVHQVPPSQDKGFRLVLEEEDPSNSTIVEKITRLALGHAIAVTEPMKSTWKQFGLALQRHLFPSHTYTRPTAMGKKKRSFPDVEEILARPWCYYCERDFEDLKLLISHQKAKHFKCERCGRRLNTAGGLAVHLSQVHKETLTEVDHALPNRQGLEVEIFGMEGIPQDILEQHKTRIVQNFYQAQEDRRIATGNPLPGDGKHPPRKKIKMETPEELKARLHQYVAQRKADKAAGITHTDQPKQLPQALLPQSVPGQYPMQYPPPIPGQAPGFSGYGGVATGLPTRPSQPNFWPPPPGAVGYPVAPHANDDIDDLIRSAETNAQSVQAATAATPAEPAAVEKKKKDKGVRMIYSDTEVSPEEKMALLQRYAFVSAEA</sequence>
<dbReference type="FunFam" id="3.30.160.60:FF:000354">
    <property type="entry name" value="C2H2 finger domain-containing protein"/>
    <property type="match status" value="1"/>
</dbReference>
<dbReference type="InterPro" id="IPR003656">
    <property type="entry name" value="Znf_BED"/>
</dbReference>
<evidence type="ECO:0000313" key="16">
    <source>
        <dbReference type="EMBL" id="KKF95139.1"/>
    </source>
</evidence>
<evidence type="ECO:0000256" key="12">
    <source>
        <dbReference type="SAM" id="MobiDB-lite"/>
    </source>
</evidence>
<keyword evidence="8 13" id="KW-1133">Transmembrane helix</keyword>
<name>A0A0F8DGS4_CERFI</name>
<dbReference type="PROSITE" id="PS00028">
    <property type="entry name" value="ZINC_FINGER_C2H2_1"/>
    <property type="match status" value="1"/>
</dbReference>
<reference evidence="16 17" key="1">
    <citation type="submission" date="2015-04" db="EMBL/GenBank/DDBJ databases">
        <title>Genome sequence of Ceratocystis platani, a major pathogen of plane trees.</title>
        <authorList>
            <person name="Belbahri L."/>
        </authorList>
    </citation>
    <scope>NUCLEOTIDE SEQUENCE [LARGE SCALE GENOMIC DNA]</scope>
    <source>
        <strain evidence="16 17">CFO</strain>
    </source>
</reference>
<evidence type="ECO:0000256" key="1">
    <source>
        <dbReference type="ARBA" id="ARBA00004141"/>
    </source>
</evidence>
<comment type="caution">
    <text evidence="16">The sequence shown here is derived from an EMBL/GenBank/DDBJ whole genome shotgun (WGS) entry which is preliminary data.</text>
</comment>
<dbReference type="PROSITE" id="PS50157">
    <property type="entry name" value="ZINC_FINGER_C2H2_2"/>
    <property type="match status" value="1"/>
</dbReference>
<feature type="domain" description="C2H2-type" evidence="14">
    <location>
        <begin position="620"/>
        <end position="643"/>
    </location>
</feature>
<dbReference type="GO" id="GO:0003677">
    <property type="term" value="F:DNA binding"/>
    <property type="evidence" value="ECO:0007669"/>
    <property type="project" value="InterPro"/>
</dbReference>
<organism evidence="16 17">
    <name type="scientific">Ceratocystis fimbriata f. sp. platani</name>
    <dbReference type="NCBI Taxonomy" id="88771"/>
    <lineage>
        <taxon>Eukaryota</taxon>
        <taxon>Fungi</taxon>
        <taxon>Dikarya</taxon>
        <taxon>Ascomycota</taxon>
        <taxon>Pezizomycotina</taxon>
        <taxon>Sordariomycetes</taxon>
        <taxon>Hypocreomycetidae</taxon>
        <taxon>Microascales</taxon>
        <taxon>Ceratocystidaceae</taxon>
        <taxon>Ceratocystis</taxon>
    </lineage>
</organism>
<comment type="subcellular location">
    <subcellularLocation>
        <location evidence="1">Membrane</location>
        <topology evidence="1">Multi-pass membrane protein</topology>
    </subcellularLocation>
</comment>
<evidence type="ECO:0000256" key="6">
    <source>
        <dbReference type="ARBA" id="ARBA00022771"/>
    </source>
</evidence>
<dbReference type="SUPFAM" id="SSF57667">
    <property type="entry name" value="beta-beta-alpha zinc fingers"/>
    <property type="match status" value="1"/>
</dbReference>
<dbReference type="Pfam" id="PF04193">
    <property type="entry name" value="PQ-loop"/>
    <property type="match status" value="2"/>
</dbReference>